<evidence type="ECO:0008006" key="3">
    <source>
        <dbReference type="Google" id="ProtNLM"/>
    </source>
</evidence>
<dbReference type="KEGG" id="sus:Acid_5706"/>
<keyword evidence="1" id="KW-1133">Transmembrane helix</keyword>
<feature type="transmembrane region" description="Helical" evidence="1">
    <location>
        <begin position="203"/>
        <end position="225"/>
    </location>
</feature>
<feature type="transmembrane region" description="Helical" evidence="1">
    <location>
        <begin position="164"/>
        <end position="183"/>
    </location>
</feature>
<evidence type="ECO:0000313" key="2">
    <source>
        <dbReference type="EMBL" id="ABJ86653.1"/>
    </source>
</evidence>
<protein>
    <recommendedName>
        <fullName evidence="3">UbiA prenyltransferase</fullName>
    </recommendedName>
</protein>
<evidence type="ECO:0000256" key="1">
    <source>
        <dbReference type="SAM" id="Phobius"/>
    </source>
</evidence>
<name>Q01UL7_SOLUE</name>
<feature type="transmembrane region" description="Helical" evidence="1">
    <location>
        <begin position="231"/>
        <end position="249"/>
    </location>
</feature>
<feature type="transmembrane region" description="Helical" evidence="1">
    <location>
        <begin position="141"/>
        <end position="158"/>
    </location>
</feature>
<sequence length="273" mass="30500">MTPRAKITRSPWIWPNLLSLDAPVIALLWQALLARTFAIPIRPAGRLVLGLTVWVIYLADRLLDTRAVPFAGEPARHLFYRRHFRGAIAMLIGALLADFALTLFALRPPVFHNGLLALAGVALYLAALHWKPAALRVPKELAVAVLFTVGVFLVSFTNSAAPLITLWLPALTFFLLCLTNLVAIEHWEWRELRGARPHDTGRLVAWLARWFPIWTFALAASSLAASPHSPWYRAIALSLVATLCLFASGRRLPLEVRRILVDAALLTPLLFFW</sequence>
<dbReference type="InParanoid" id="Q01UL7"/>
<feature type="transmembrane region" description="Helical" evidence="1">
    <location>
        <begin position="12"/>
        <end position="32"/>
    </location>
</feature>
<organism evidence="2">
    <name type="scientific">Solibacter usitatus (strain Ellin6076)</name>
    <dbReference type="NCBI Taxonomy" id="234267"/>
    <lineage>
        <taxon>Bacteria</taxon>
        <taxon>Pseudomonadati</taxon>
        <taxon>Acidobacteriota</taxon>
        <taxon>Terriglobia</taxon>
        <taxon>Bryobacterales</taxon>
        <taxon>Solibacteraceae</taxon>
        <taxon>Candidatus Solibacter</taxon>
    </lineage>
</organism>
<reference evidence="2" key="1">
    <citation type="submission" date="2006-10" db="EMBL/GenBank/DDBJ databases">
        <title>Complete sequence of Solibacter usitatus Ellin6076.</title>
        <authorList>
            <consortium name="US DOE Joint Genome Institute"/>
            <person name="Copeland A."/>
            <person name="Lucas S."/>
            <person name="Lapidus A."/>
            <person name="Barry K."/>
            <person name="Detter J.C."/>
            <person name="Glavina del Rio T."/>
            <person name="Hammon N."/>
            <person name="Israni S."/>
            <person name="Dalin E."/>
            <person name="Tice H."/>
            <person name="Pitluck S."/>
            <person name="Thompson L.S."/>
            <person name="Brettin T."/>
            <person name="Bruce D."/>
            <person name="Han C."/>
            <person name="Tapia R."/>
            <person name="Gilna P."/>
            <person name="Schmutz J."/>
            <person name="Larimer F."/>
            <person name="Land M."/>
            <person name="Hauser L."/>
            <person name="Kyrpides N."/>
            <person name="Mikhailova N."/>
            <person name="Janssen P.H."/>
            <person name="Kuske C.R."/>
            <person name="Richardson P."/>
        </authorList>
    </citation>
    <scope>NUCLEOTIDE SEQUENCE</scope>
    <source>
        <strain evidence="2">Ellin6076</strain>
    </source>
</reference>
<keyword evidence="1" id="KW-0472">Membrane</keyword>
<keyword evidence="1" id="KW-0812">Transmembrane</keyword>
<dbReference type="OrthoDB" id="121651at2"/>
<dbReference type="STRING" id="234267.Acid_5706"/>
<dbReference type="HOGENOM" id="CLU_079341_0_0_0"/>
<gene>
    <name evidence="2" type="ordered locus">Acid_5706</name>
</gene>
<dbReference type="AlphaFoldDB" id="Q01UL7"/>
<feature type="transmembrane region" description="Helical" evidence="1">
    <location>
        <begin position="84"/>
        <end position="104"/>
    </location>
</feature>
<dbReference type="EMBL" id="CP000473">
    <property type="protein sequence ID" value="ABJ86653.1"/>
    <property type="molecule type" value="Genomic_DNA"/>
</dbReference>
<feature type="transmembrane region" description="Helical" evidence="1">
    <location>
        <begin position="44"/>
        <end position="63"/>
    </location>
</feature>
<dbReference type="eggNOG" id="ENOG50331S2">
    <property type="taxonomic scope" value="Bacteria"/>
</dbReference>
<feature type="transmembrane region" description="Helical" evidence="1">
    <location>
        <begin position="110"/>
        <end position="129"/>
    </location>
</feature>
<accession>Q01UL7</accession>
<proteinExistence type="predicted"/>